<dbReference type="Pfam" id="PF16320">
    <property type="entry name" value="Ribosomal_L12_N"/>
    <property type="match status" value="1"/>
</dbReference>
<dbReference type="InterPro" id="IPR000206">
    <property type="entry name" value="Ribosomal_bL12"/>
</dbReference>
<accession>A0A1F5PXX0</accession>
<dbReference type="GO" id="GO:0003735">
    <property type="term" value="F:structural constituent of ribosome"/>
    <property type="evidence" value="ECO:0007669"/>
    <property type="project" value="InterPro"/>
</dbReference>
<protein>
    <recommendedName>
        <fullName evidence="4">Large ribosomal subunit protein bL12</fullName>
    </recommendedName>
</protein>
<dbReference type="Gene3D" id="1.20.5.710">
    <property type="entry name" value="Single helix bin"/>
    <property type="match status" value="1"/>
</dbReference>
<gene>
    <name evidence="4" type="primary">rplL</name>
    <name evidence="7" type="ORF">A3B10_04295</name>
</gene>
<dbReference type="InterPro" id="IPR014719">
    <property type="entry name" value="Ribosomal_bL12_C/ClpS-like"/>
</dbReference>
<dbReference type="Proteomes" id="UP000177281">
    <property type="component" value="Unassembled WGS sequence"/>
</dbReference>
<dbReference type="SUPFAM" id="SSF54736">
    <property type="entry name" value="ClpS-like"/>
    <property type="match status" value="1"/>
</dbReference>
<dbReference type="NCBIfam" id="TIGR00855">
    <property type="entry name" value="L12"/>
    <property type="match status" value="1"/>
</dbReference>
<dbReference type="InterPro" id="IPR036235">
    <property type="entry name" value="Ribosomal_bL12_oligo_N_sf"/>
</dbReference>
<comment type="caution">
    <text evidence="7">The sequence shown here is derived from an EMBL/GenBank/DDBJ whole genome shotgun (WGS) entry which is preliminary data.</text>
</comment>
<dbReference type="EMBL" id="MFFB01000010">
    <property type="protein sequence ID" value="OGE94704.1"/>
    <property type="molecule type" value="Genomic_DNA"/>
</dbReference>
<dbReference type="GO" id="GO:0003729">
    <property type="term" value="F:mRNA binding"/>
    <property type="evidence" value="ECO:0007669"/>
    <property type="project" value="TreeGrafter"/>
</dbReference>
<dbReference type="GO" id="GO:0006412">
    <property type="term" value="P:translation"/>
    <property type="evidence" value="ECO:0007669"/>
    <property type="project" value="UniProtKB-UniRule"/>
</dbReference>
<dbReference type="PANTHER" id="PTHR45987:SF4">
    <property type="entry name" value="LARGE RIBOSOMAL SUBUNIT PROTEIN BL12M"/>
    <property type="match status" value="1"/>
</dbReference>
<reference evidence="7 8" key="1">
    <citation type="journal article" date="2016" name="Nat. Commun.">
        <title>Thousands of microbial genomes shed light on interconnected biogeochemical processes in an aquifer system.</title>
        <authorList>
            <person name="Anantharaman K."/>
            <person name="Brown C.T."/>
            <person name="Hug L.A."/>
            <person name="Sharon I."/>
            <person name="Castelle C.J."/>
            <person name="Probst A.J."/>
            <person name="Thomas B.C."/>
            <person name="Singh A."/>
            <person name="Wilkins M.J."/>
            <person name="Karaoz U."/>
            <person name="Brodie E.L."/>
            <person name="Williams K.H."/>
            <person name="Hubbard S.S."/>
            <person name="Banfield J.F."/>
        </authorList>
    </citation>
    <scope>NUCLEOTIDE SEQUENCE [LARGE SCALE GENOMIC DNA]</scope>
</reference>
<dbReference type="AlphaFoldDB" id="A0A1F5PXX0"/>
<dbReference type="FunFam" id="3.30.1390.10:FF:000001">
    <property type="entry name" value="50S ribosomal protein L7/L12"/>
    <property type="match status" value="1"/>
</dbReference>
<comment type="function">
    <text evidence="4">Forms part of the ribosomal stalk which helps the ribosome interact with GTP-bound translation factors. Is thus essential for accurate translation.</text>
</comment>
<keyword evidence="3 4" id="KW-0687">Ribonucleoprotein</keyword>
<evidence type="ECO:0000256" key="2">
    <source>
        <dbReference type="ARBA" id="ARBA00022980"/>
    </source>
</evidence>
<proteinExistence type="inferred from homology"/>
<comment type="similarity">
    <text evidence="1 4">Belongs to the bacterial ribosomal protein bL12 family.</text>
</comment>
<keyword evidence="2 4" id="KW-0689">Ribosomal protein</keyword>
<evidence type="ECO:0000256" key="1">
    <source>
        <dbReference type="ARBA" id="ARBA00007197"/>
    </source>
</evidence>
<evidence type="ECO:0000313" key="7">
    <source>
        <dbReference type="EMBL" id="OGE94704.1"/>
    </source>
</evidence>
<evidence type="ECO:0000256" key="4">
    <source>
        <dbReference type="HAMAP-Rule" id="MF_00368"/>
    </source>
</evidence>
<dbReference type="InterPro" id="IPR013823">
    <property type="entry name" value="Ribosomal_bL12_C"/>
</dbReference>
<evidence type="ECO:0000259" key="5">
    <source>
        <dbReference type="Pfam" id="PF00542"/>
    </source>
</evidence>
<dbReference type="SUPFAM" id="SSF48300">
    <property type="entry name" value="Ribosomal protein L7/12, oligomerisation (N-terminal) domain"/>
    <property type="match status" value="1"/>
</dbReference>
<dbReference type="Pfam" id="PF00542">
    <property type="entry name" value="Ribosomal_L12"/>
    <property type="match status" value="1"/>
</dbReference>
<name>A0A1F5PXX0_9BACT</name>
<dbReference type="Gene3D" id="3.30.1390.10">
    <property type="match status" value="1"/>
</dbReference>
<evidence type="ECO:0000259" key="6">
    <source>
        <dbReference type="Pfam" id="PF16320"/>
    </source>
</evidence>
<dbReference type="STRING" id="1817841.A3B10_04295"/>
<dbReference type="GO" id="GO:0022625">
    <property type="term" value="C:cytosolic large ribosomal subunit"/>
    <property type="evidence" value="ECO:0007669"/>
    <property type="project" value="TreeGrafter"/>
</dbReference>
<organism evidence="7 8">
    <name type="scientific">Candidatus Doudnabacteria bacterium RIFCSPLOWO2_01_FULL_44_21</name>
    <dbReference type="NCBI Taxonomy" id="1817841"/>
    <lineage>
        <taxon>Bacteria</taxon>
        <taxon>Candidatus Doudnaibacteriota</taxon>
    </lineage>
</organism>
<dbReference type="HAMAP" id="MF_00368">
    <property type="entry name" value="Ribosomal_bL12"/>
    <property type="match status" value="1"/>
</dbReference>
<feature type="domain" description="Large ribosomal subunit protein bL12 oligomerization" evidence="6">
    <location>
        <begin position="5"/>
        <end position="47"/>
    </location>
</feature>
<dbReference type="InterPro" id="IPR008932">
    <property type="entry name" value="Ribosomal_bL12_oligo"/>
</dbReference>
<evidence type="ECO:0000256" key="3">
    <source>
        <dbReference type="ARBA" id="ARBA00023274"/>
    </source>
</evidence>
<evidence type="ECO:0000313" key="8">
    <source>
        <dbReference type="Proteomes" id="UP000177281"/>
    </source>
</evidence>
<feature type="domain" description="Large ribosomal subunit protein bL12 C-terminal" evidence="5">
    <location>
        <begin position="59"/>
        <end position="125"/>
    </location>
</feature>
<dbReference type="PANTHER" id="PTHR45987">
    <property type="entry name" value="39S RIBOSOMAL PROTEIN L12"/>
    <property type="match status" value="1"/>
</dbReference>
<sequence>MANFDNIVSEIEKLTALELSELVKVLEEKFGVSAAPTFAVGVVPTTATPGVGTEEKTEFTVELSEAGANKINVIKVVREVTGKGLKEAKDLVDAAPKPIKENIAKAEAEELKKKLEEAGAKVTLK</sequence>
<comment type="subunit">
    <text evidence="4">Homodimer. Part of the ribosomal stalk of the 50S ribosomal subunit. Forms a multimeric L10(L12)X complex, where L10 forms an elongated spine to which 2 to 4 L12 dimers bind in a sequential fashion. Binds GTP-bound translation factors.</text>
</comment>
<dbReference type="CDD" id="cd00387">
    <property type="entry name" value="Ribosomal_L7_L12"/>
    <property type="match status" value="1"/>
</dbReference>